<dbReference type="InterPro" id="IPR016039">
    <property type="entry name" value="Thiolase-like"/>
</dbReference>
<dbReference type="GO" id="GO:0016746">
    <property type="term" value="F:acyltransferase activity"/>
    <property type="evidence" value="ECO:0007669"/>
    <property type="project" value="InterPro"/>
</dbReference>
<dbReference type="SUPFAM" id="SSF50249">
    <property type="entry name" value="Nucleic acid-binding proteins"/>
    <property type="match status" value="1"/>
</dbReference>
<dbReference type="Gene3D" id="3.40.47.10">
    <property type="match status" value="1"/>
</dbReference>
<keyword evidence="1" id="KW-0414">Isoprene biosynthesis</keyword>
<dbReference type="AlphaFoldDB" id="A0A0W1SL70"/>
<dbReference type="GO" id="GO:0008299">
    <property type="term" value="P:isoprenoid biosynthetic process"/>
    <property type="evidence" value="ECO:0007669"/>
    <property type="project" value="UniProtKB-KW"/>
</dbReference>
<feature type="domain" description="ChsH2 rubredoxin-like zinc ribbon" evidence="2">
    <location>
        <begin position="342"/>
        <end position="371"/>
    </location>
</feature>
<keyword evidence="4" id="KW-1185">Reference proteome</keyword>
<dbReference type="Pfam" id="PF12172">
    <property type="entry name" value="zf-ChsH2"/>
    <property type="match status" value="1"/>
</dbReference>
<name>A0A0W1SL70_9EURY</name>
<sequence>MNGIAGVGAYVPRLFLPADAYREAWGKGGAAGVERVAVADADEDTLTMATEAGRRALAAADIDAGKLEHLAFATTAPPADEEEATVRLASLLGVTPTATTRQYGGGTSAGAVALAATLDVSGPALVVVSDAPQGAPESDEGAGAGAGAAGVVLTEDGPLTVDSVGEYSDPYPGSRFRQRGEAETASIGITQYERDAFTSAVAGAVDALDTDVSDVDAAALTSPDGKLPYRAAGAVGVSTTQIHAGTIVSQTGDTGAAGPFLGLASALEDGAESILLVGWGGGAGATALSLSATGDTPVDAVLDGDSELSYAEALRRRGTITGEEPEGGGAYVSVPTWRQTIPQRHRLVAGRCRECDSLAFPPEGACAACGSLEGYDETVLSGEGTVEAATAIGQGGAPPEFVEQQQRSGSFGVAIVAFDGPDGEESVSVPAQVVHSPAGTPTIGDRVVAVPRRIYEQESVVRYGFKVVPTAAQR</sequence>
<evidence type="ECO:0000256" key="1">
    <source>
        <dbReference type="ARBA" id="ARBA00023229"/>
    </source>
</evidence>
<dbReference type="RefSeq" id="WP_058572365.1">
    <property type="nucleotide sequence ID" value="NZ_LOPV01000202.1"/>
</dbReference>
<evidence type="ECO:0000259" key="2">
    <source>
        <dbReference type="Pfam" id="PF12172"/>
    </source>
</evidence>
<dbReference type="SUPFAM" id="SSF53901">
    <property type="entry name" value="Thiolase-like"/>
    <property type="match status" value="2"/>
</dbReference>
<comment type="caution">
    <text evidence="3">The sequence shown here is derived from an EMBL/GenBank/DDBJ whole genome shotgun (WGS) entry which is preliminary data.</text>
</comment>
<evidence type="ECO:0000313" key="3">
    <source>
        <dbReference type="EMBL" id="KTG26959.1"/>
    </source>
</evidence>
<gene>
    <name evidence="3" type="ORF">AUR66_15325</name>
</gene>
<accession>A0A0W1SL70</accession>
<dbReference type="InterPro" id="IPR012340">
    <property type="entry name" value="NA-bd_OB-fold"/>
</dbReference>
<dbReference type="OrthoDB" id="9573at2157"/>
<dbReference type="EMBL" id="LOPV01000202">
    <property type="protein sequence ID" value="KTG26959.1"/>
    <property type="molecule type" value="Genomic_DNA"/>
</dbReference>
<evidence type="ECO:0000313" key="4">
    <source>
        <dbReference type="Proteomes" id="UP000053157"/>
    </source>
</evidence>
<dbReference type="Proteomes" id="UP000053157">
    <property type="component" value="Unassembled WGS sequence"/>
</dbReference>
<proteinExistence type="predicted"/>
<protein>
    <submittedName>
        <fullName evidence="3">ACP synthase</fullName>
    </submittedName>
</protein>
<reference evidence="3 4" key="1">
    <citation type="submission" date="2015-12" db="EMBL/GenBank/DDBJ databases">
        <title>Haloferax profundi sp. nov. isolated from the Discovery deep brine-seawater interface in the Red Sea.</title>
        <authorList>
            <person name="Zhang G."/>
            <person name="Stingl U."/>
            <person name="Rashid M."/>
        </authorList>
    </citation>
    <scope>NUCLEOTIDE SEQUENCE [LARGE SCALE GENOMIC DNA]</scope>
    <source>
        <strain evidence="3 4">SB29</strain>
    </source>
</reference>
<dbReference type="InterPro" id="IPR022002">
    <property type="entry name" value="ChsH2_Znr"/>
</dbReference>
<organism evidence="3 4">
    <name type="scientific">Haloferax profundi</name>
    <dbReference type="NCBI Taxonomy" id="1544718"/>
    <lineage>
        <taxon>Archaea</taxon>
        <taxon>Methanobacteriati</taxon>
        <taxon>Methanobacteriota</taxon>
        <taxon>Stenosarchaea group</taxon>
        <taxon>Halobacteria</taxon>
        <taxon>Halobacteriales</taxon>
        <taxon>Haloferacaceae</taxon>
        <taxon>Haloferax</taxon>
    </lineage>
</organism>